<evidence type="ECO:0000259" key="1">
    <source>
        <dbReference type="Pfam" id="PF05685"/>
    </source>
</evidence>
<dbReference type="EMBL" id="VXPY01000030">
    <property type="protein sequence ID" value="MYD89576.1"/>
    <property type="molecule type" value="Genomic_DNA"/>
</dbReference>
<dbReference type="CDD" id="cd06260">
    <property type="entry name" value="DUF820-like"/>
    <property type="match status" value="1"/>
</dbReference>
<dbReference type="Gene3D" id="3.90.1570.10">
    <property type="entry name" value="tt1808, chain A"/>
    <property type="match status" value="1"/>
</dbReference>
<dbReference type="GO" id="GO:0004519">
    <property type="term" value="F:endonuclease activity"/>
    <property type="evidence" value="ECO:0007669"/>
    <property type="project" value="UniProtKB-KW"/>
</dbReference>
<dbReference type="InterPro" id="IPR011335">
    <property type="entry name" value="Restrct_endonuc-II-like"/>
</dbReference>
<evidence type="ECO:0000313" key="2">
    <source>
        <dbReference type="EMBL" id="MYD89576.1"/>
    </source>
</evidence>
<dbReference type="PANTHER" id="PTHR33352:SF2">
    <property type="entry name" value="SLL0995 PROTEIN"/>
    <property type="match status" value="1"/>
</dbReference>
<comment type="caution">
    <text evidence="2">The sequence shown here is derived from an EMBL/GenBank/DDBJ whole genome shotgun (WGS) entry which is preliminary data.</text>
</comment>
<dbReference type="AlphaFoldDB" id="A0A6B1DRS1"/>
<keyword evidence="2" id="KW-0378">Hydrolase</keyword>
<keyword evidence="2" id="KW-0255">Endonuclease</keyword>
<gene>
    <name evidence="2" type="ORF">F4Y08_04430</name>
</gene>
<feature type="domain" description="Putative restriction endonuclease" evidence="1">
    <location>
        <begin position="130"/>
        <end position="235"/>
    </location>
</feature>
<name>A0A6B1DRS1_9CHLR</name>
<dbReference type="Pfam" id="PF05685">
    <property type="entry name" value="Uma2"/>
    <property type="match status" value="1"/>
</dbReference>
<dbReference type="SUPFAM" id="SSF52980">
    <property type="entry name" value="Restriction endonuclease-like"/>
    <property type="match status" value="1"/>
</dbReference>
<organism evidence="2">
    <name type="scientific">Caldilineaceae bacterium SB0662_bin_9</name>
    <dbReference type="NCBI Taxonomy" id="2605258"/>
    <lineage>
        <taxon>Bacteria</taxon>
        <taxon>Bacillati</taxon>
        <taxon>Chloroflexota</taxon>
        <taxon>Caldilineae</taxon>
        <taxon>Caldilineales</taxon>
        <taxon>Caldilineaceae</taxon>
    </lineage>
</organism>
<proteinExistence type="predicted"/>
<dbReference type="InterPro" id="IPR008538">
    <property type="entry name" value="Uma2"/>
</dbReference>
<keyword evidence="2" id="KW-0540">Nuclease</keyword>
<accession>A0A6B1DRS1</accession>
<dbReference type="InterPro" id="IPR012296">
    <property type="entry name" value="Nuclease_put_TT1808"/>
</dbReference>
<sequence length="353" mass="39796">MNAELKTELSVPARDSSLATILEPGSTTPLAPAAASNGDTASSAWWAHIQALDHYDPNYPYDPRHIYGPDWTDDDAYGKDGVTFMAAPYHRTSINGCFDEAQRLLGFNRVFSDRCLKLPDLGVPRTNRYARSGQVMPDVFIQKQPRPDDNRHEVAYDPDNPILFVLEVLSESTFHHDLGPKVEIYRAMGVREYFLYDPEHLHRREDKPRLWGLRLSTDGEYKDIELLRMADELPVYRSEVLGTFRMLDEGGDIHTFQTWDEARGVWLDPVRARGLAADEATQEAVQDTTLTTSQANFLSQLKLRAAQGELASHAPDTLAMAWRRARWVPDAADILNVLIGASDWSTLMPPEDG</sequence>
<reference evidence="2" key="1">
    <citation type="submission" date="2019-09" db="EMBL/GenBank/DDBJ databases">
        <title>Characterisation of the sponge microbiome using genome-centric metagenomics.</title>
        <authorList>
            <person name="Engelberts J.P."/>
            <person name="Robbins S.J."/>
            <person name="De Goeij J.M."/>
            <person name="Aranda M."/>
            <person name="Bell S.C."/>
            <person name="Webster N.S."/>
        </authorList>
    </citation>
    <scope>NUCLEOTIDE SEQUENCE</scope>
    <source>
        <strain evidence="2">SB0662_bin_9</strain>
    </source>
</reference>
<dbReference type="PANTHER" id="PTHR33352">
    <property type="entry name" value="SLR1095 PROTEIN"/>
    <property type="match status" value="1"/>
</dbReference>
<protein>
    <submittedName>
        <fullName evidence="2">Uma2 family endonuclease</fullName>
    </submittedName>
</protein>